<dbReference type="SMART" id="SM00239">
    <property type="entry name" value="C2"/>
    <property type="match status" value="1"/>
</dbReference>
<dbReference type="InterPro" id="IPR035899">
    <property type="entry name" value="DBL_dom_sf"/>
</dbReference>
<sequence length="749" mass="85200">MNTNDDLHNYEGLLLSSTSSNKRSLTNHFVDYVKKTKYFVPCTMLSPSKTAISEKPTSSSNHSKRGSLCIAYSISNENQTDDFTLILHVLRARQLTNLSDSPKMNTFVKVTYPQHYEQCSKIIQGTTSPVYDEKFEIPFNKANLSNSSKRLTISVYYQSISNKKSDLIGCMSFNMKTLLKTTSCNKNSMKFKWYCLLPESIGRHKRVALNVDNSSSQMRKTNRVLSKKSENSNGLLINVDIHDRDEIRFSSGFPCTISEVKSAIGPSCTRPMSGDVLLQVNDINVSRTQAKAVKKLIRNLPLPITLQLYRRSVESNAVKIDKIVMNSIDQHEPLNRNLFSPTLRSMDYQQSLLMSPINRKTSELQSDGSESGVGSESNPYSDGDQENRFQFISESYERDVTHLIDIEKDFINQIELGVQLYSRPLKHYLISSNEHAKLFQNIEKILAISRYQLSRLQILSERTIVGSIGKIFHEKTQLICEAFTRYISGYVDACSQLKQLRKCASFQRFIQGNHSTLTIEQFLQIPLNHIDNLANQLDVLCCSCENANDANYLLHVLKELRQCSLHVSSSSSSSSSSTSTSHNHCTTTMSLNSASGTSSLMNNTEDSDIIELQNRLQFTKSIQPVVLTGRNRHIIFSGVLRLQNENKNYIETWAVLLNDMLLLTQRNTTDTRLTLVCNAIYLNDIVDFRSSDERQDALIFLSDKPTMPYKIRYPSKCLQYAWQTILEQRLKTWQRSIHDETSSADSDLD</sequence>
<proteinExistence type="predicted"/>
<feature type="domain" description="PH" evidence="2">
    <location>
        <begin position="633"/>
        <end position="742"/>
    </location>
</feature>
<dbReference type="InterPro" id="IPR011993">
    <property type="entry name" value="PH-like_dom_sf"/>
</dbReference>
<name>A0A814RPG9_ADIRI</name>
<evidence type="ECO:0000256" key="1">
    <source>
        <dbReference type="SAM" id="MobiDB-lite"/>
    </source>
</evidence>
<keyword evidence="7" id="KW-1185">Reference proteome</keyword>
<dbReference type="PROSITE" id="PS50004">
    <property type="entry name" value="C2"/>
    <property type="match status" value="1"/>
</dbReference>
<dbReference type="InterPro" id="IPR035892">
    <property type="entry name" value="C2_domain_sf"/>
</dbReference>
<gene>
    <name evidence="5" type="ORF">EDS130_LOCUS21765</name>
    <name evidence="6" type="ORF">XAT740_LOCUS40627</name>
</gene>
<dbReference type="OrthoDB" id="2272012at2759"/>
<feature type="domain" description="DH" evidence="4">
    <location>
        <begin position="395"/>
        <end position="570"/>
    </location>
</feature>
<feature type="compositionally biased region" description="Low complexity" evidence="1">
    <location>
        <begin position="366"/>
        <end position="377"/>
    </location>
</feature>
<dbReference type="CDD" id="cd00030">
    <property type="entry name" value="C2"/>
    <property type="match status" value="1"/>
</dbReference>
<dbReference type="Pfam" id="PF00168">
    <property type="entry name" value="C2"/>
    <property type="match status" value="1"/>
</dbReference>
<dbReference type="PANTHER" id="PTHR46848:SF1">
    <property type="entry name" value="REGULATOR OF G-PROTEIN SIGNALING 3"/>
    <property type="match status" value="1"/>
</dbReference>
<dbReference type="Gene3D" id="2.30.29.30">
    <property type="entry name" value="Pleckstrin-homology domain (PH domain)/Phosphotyrosine-binding domain (PTB)"/>
    <property type="match status" value="1"/>
</dbReference>
<dbReference type="SUPFAM" id="SSF48065">
    <property type="entry name" value="DBL homology domain (DH-domain)"/>
    <property type="match status" value="1"/>
</dbReference>
<evidence type="ECO:0000259" key="2">
    <source>
        <dbReference type="PROSITE" id="PS50003"/>
    </source>
</evidence>
<dbReference type="PROSITE" id="PS50003">
    <property type="entry name" value="PH_DOMAIN"/>
    <property type="match status" value="1"/>
</dbReference>
<evidence type="ECO:0000313" key="8">
    <source>
        <dbReference type="Proteomes" id="UP000663852"/>
    </source>
</evidence>
<dbReference type="SMART" id="SM00325">
    <property type="entry name" value="RhoGEF"/>
    <property type="match status" value="1"/>
</dbReference>
<evidence type="ECO:0000313" key="5">
    <source>
        <dbReference type="EMBL" id="CAF1134847.1"/>
    </source>
</evidence>
<comment type="caution">
    <text evidence="5">The sequence shown here is derived from an EMBL/GenBank/DDBJ whole genome shotgun (WGS) entry which is preliminary data.</text>
</comment>
<evidence type="ECO:0000259" key="3">
    <source>
        <dbReference type="PROSITE" id="PS50004"/>
    </source>
</evidence>
<dbReference type="InterPro" id="IPR000008">
    <property type="entry name" value="C2_dom"/>
</dbReference>
<protein>
    <submittedName>
        <fullName evidence="5">Uncharacterized protein</fullName>
    </submittedName>
</protein>
<dbReference type="Pfam" id="PF00621">
    <property type="entry name" value="RhoGEF"/>
    <property type="match status" value="1"/>
</dbReference>
<accession>A0A814RPG9</accession>
<feature type="domain" description="C2" evidence="3">
    <location>
        <begin position="64"/>
        <end position="188"/>
    </location>
</feature>
<dbReference type="Gene3D" id="1.20.900.10">
    <property type="entry name" value="Dbl homology (DH) domain"/>
    <property type="match status" value="1"/>
</dbReference>
<dbReference type="GO" id="GO:0005886">
    <property type="term" value="C:plasma membrane"/>
    <property type="evidence" value="ECO:0007669"/>
    <property type="project" value="TreeGrafter"/>
</dbReference>
<dbReference type="Proteomes" id="UP000663828">
    <property type="component" value="Unassembled WGS sequence"/>
</dbReference>
<dbReference type="SUPFAM" id="SSF49562">
    <property type="entry name" value="C2 domain (Calcium/lipid-binding domain, CaLB)"/>
    <property type="match status" value="1"/>
</dbReference>
<dbReference type="SUPFAM" id="SSF50729">
    <property type="entry name" value="PH domain-like"/>
    <property type="match status" value="1"/>
</dbReference>
<dbReference type="AlphaFoldDB" id="A0A814RPG9"/>
<dbReference type="EMBL" id="CAJNOR010004643">
    <property type="protein sequence ID" value="CAF1518154.1"/>
    <property type="molecule type" value="Genomic_DNA"/>
</dbReference>
<dbReference type="Proteomes" id="UP000663852">
    <property type="component" value="Unassembled WGS sequence"/>
</dbReference>
<dbReference type="InterPro" id="IPR001849">
    <property type="entry name" value="PH_domain"/>
</dbReference>
<dbReference type="EMBL" id="CAJNOJ010000111">
    <property type="protein sequence ID" value="CAF1134847.1"/>
    <property type="molecule type" value="Genomic_DNA"/>
</dbReference>
<dbReference type="PANTHER" id="PTHR46848">
    <property type="entry name" value="REGULATOR OF G-PROTEIN SIGNALING 3"/>
    <property type="match status" value="1"/>
</dbReference>
<dbReference type="GO" id="GO:0005085">
    <property type="term" value="F:guanyl-nucleotide exchange factor activity"/>
    <property type="evidence" value="ECO:0007669"/>
    <property type="project" value="InterPro"/>
</dbReference>
<organism evidence="5 8">
    <name type="scientific">Adineta ricciae</name>
    <name type="common">Rotifer</name>
    <dbReference type="NCBI Taxonomy" id="249248"/>
    <lineage>
        <taxon>Eukaryota</taxon>
        <taxon>Metazoa</taxon>
        <taxon>Spiralia</taxon>
        <taxon>Gnathifera</taxon>
        <taxon>Rotifera</taxon>
        <taxon>Eurotatoria</taxon>
        <taxon>Bdelloidea</taxon>
        <taxon>Adinetida</taxon>
        <taxon>Adinetidae</taxon>
        <taxon>Adineta</taxon>
    </lineage>
</organism>
<dbReference type="PROSITE" id="PS50010">
    <property type="entry name" value="DH_2"/>
    <property type="match status" value="1"/>
</dbReference>
<dbReference type="Gene3D" id="2.60.40.150">
    <property type="entry name" value="C2 domain"/>
    <property type="match status" value="1"/>
</dbReference>
<reference evidence="5" key="1">
    <citation type="submission" date="2021-02" db="EMBL/GenBank/DDBJ databases">
        <authorList>
            <person name="Nowell W R."/>
        </authorList>
    </citation>
    <scope>NUCLEOTIDE SEQUENCE</scope>
</reference>
<evidence type="ECO:0000313" key="6">
    <source>
        <dbReference type="EMBL" id="CAF1518154.1"/>
    </source>
</evidence>
<evidence type="ECO:0000313" key="7">
    <source>
        <dbReference type="Proteomes" id="UP000663828"/>
    </source>
</evidence>
<dbReference type="InterPro" id="IPR000219">
    <property type="entry name" value="DH_dom"/>
</dbReference>
<feature type="region of interest" description="Disordered" evidence="1">
    <location>
        <begin position="361"/>
        <end position="385"/>
    </location>
</feature>
<evidence type="ECO:0000259" key="4">
    <source>
        <dbReference type="PROSITE" id="PS50010"/>
    </source>
</evidence>
<dbReference type="GO" id="GO:0005634">
    <property type="term" value="C:nucleus"/>
    <property type="evidence" value="ECO:0007669"/>
    <property type="project" value="TreeGrafter"/>
</dbReference>